<dbReference type="Pfam" id="PF00072">
    <property type="entry name" value="Response_reg"/>
    <property type="match status" value="1"/>
</dbReference>
<dbReference type="Gene3D" id="3.40.50.2300">
    <property type="match status" value="1"/>
</dbReference>
<dbReference type="Pfam" id="PF00486">
    <property type="entry name" value="Trans_reg_C"/>
    <property type="match status" value="1"/>
</dbReference>
<proteinExistence type="predicted"/>
<dbReference type="PROSITE" id="PS51755">
    <property type="entry name" value="OMPR_PHOB"/>
    <property type="match status" value="1"/>
</dbReference>
<dbReference type="EMBL" id="CP009285">
    <property type="protein sequence ID" value="AIQ57062.1"/>
    <property type="molecule type" value="Genomic_DNA"/>
</dbReference>
<evidence type="ECO:0000256" key="7">
    <source>
        <dbReference type="ARBA" id="ARBA00023125"/>
    </source>
</evidence>
<dbReference type="InterPro" id="IPR001867">
    <property type="entry name" value="OmpR/PhoB-type_DNA-bd"/>
</dbReference>
<dbReference type="SMART" id="SM00862">
    <property type="entry name" value="Trans_reg_C"/>
    <property type="match status" value="1"/>
</dbReference>
<sequence length="224" mass="26088">MFNILVVEDDAKLRQLFCTVLTRNGYRAMPAVNGEDALDVLDKEYIDLIICDIMMPRMDGFELTRTLRDNNQQLPVLMVTARENFADKQQGFLVGIDDYMVKPVNVNEMILRVGALLRRAKIISERKIEWGETVLDYDTLTVIQGPESILLPQKEFYLLYKMISYPNKIFTKQQLMDEIWGMDSESDEHTVVVHINRLRERFRESEDFEIVTVRGLGYKAVKRG</sequence>
<name>A0A089L8D5_PAEBO</name>
<evidence type="ECO:0000256" key="12">
    <source>
        <dbReference type="PROSITE-ProRule" id="PRU00169"/>
    </source>
</evidence>
<evidence type="ECO:0000256" key="1">
    <source>
        <dbReference type="ARBA" id="ARBA00004496"/>
    </source>
</evidence>
<evidence type="ECO:0000256" key="10">
    <source>
        <dbReference type="ARBA" id="ARBA00037471"/>
    </source>
</evidence>
<dbReference type="GO" id="GO:0000156">
    <property type="term" value="F:phosphorelay response regulator activity"/>
    <property type="evidence" value="ECO:0007669"/>
    <property type="project" value="TreeGrafter"/>
</dbReference>
<dbReference type="SMART" id="SM00448">
    <property type="entry name" value="REC"/>
    <property type="match status" value="1"/>
</dbReference>
<dbReference type="SUPFAM" id="SSF52172">
    <property type="entry name" value="CheY-like"/>
    <property type="match status" value="1"/>
</dbReference>
<dbReference type="InterPro" id="IPR039420">
    <property type="entry name" value="WalR-like"/>
</dbReference>
<dbReference type="Gene3D" id="1.10.10.10">
    <property type="entry name" value="Winged helix-like DNA-binding domain superfamily/Winged helix DNA-binding domain"/>
    <property type="match status" value="1"/>
</dbReference>
<dbReference type="HOGENOM" id="CLU_000445_30_3_9"/>
<dbReference type="RefSeq" id="WP_042211323.1">
    <property type="nucleotide sequence ID" value="NZ_CP009285.1"/>
</dbReference>
<evidence type="ECO:0000256" key="4">
    <source>
        <dbReference type="ARBA" id="ARBA00023012"/>
    </source>
</evidence>
<dbReference type="GO" id="GO:0000976">
    <property type="term" value="F:transcription cis-regulatory region binding"/>
    <property type="evidence" value="ECO:0007669"/>
    <property type="project" value="TreeGrafter"/>
</dbReference>
<keyword evidence="9" id="KW-0804">Transcription</keyword>
<evidence type="ECO:0000259" key="14">
    <source>
        <dbReference type="PROSITE" id="PS50110"/>
    </source>
</evidence>
<keyword evidence="17" id="KW-1185">Reference proteome</keyword>
<dbReference type="GO" id="GO:0005829">
    <property type="term" value="C:cytosol"/>
    <property type="evidence" value="ECO:0007669"/>
    <property type="project" value="TreeGrafter"/>
</dbReference>
<evidence type="ECO:0000256" key="5">
    <source>
        <dbReference type="ARBA" id="ARBA00023015"/>
    </source>
</evidence>
<dbReference type="GO" id="GO:0032993">
    <property type="term" value="C:protein-DNA complex"/>
    <property type="evidence" value="ECO:0007669"/>
    <property type="project" value="TreeGrafter"/>
</dbReference>
<dbReference type="PROSITE" id="PS50110">
    <property type="entry name" value="RESPONSE_REGULATORY"/>
    <property type="match status" value="1"/>
</dbReference>
<evidence type="ECO:0000313" key="17">
    <source>
        <dbReference type="Proteomes" id="UP000029518"/>
    </source>
</evidence>
<evidence type="ECO:0000256" key="11">
    <source>
        <dbReference type="ARBA" id="ARBA00039976"/>
    </source>
</evidence>
<evidence type="ECO:0000259" key="15">
    <source>
        <dbReference type="PROSITE" id="PS51755"/>
    </source>
</evidence>
<evidence type="ECO:0000256" key="13">
    <source>
        <dbReference type="PROSITE-ProRule" id="PRU01091"/>
    </source>
</evidence>
<evidence type="ECO:0000256" key="6">
    <source>
        <dbReference type="ARBA" id="ARBA00023026"/>
    </source>
</evidence>
<dbReference type="PANTHER" id="PTHR48111">
    <property type="entry name" value="REGULATOR OF RPOS"/>
    <property type="match status" value="1"/>
</dbReference>
<dbReference type="CDD" id="cd17574">
    <property type="entry name" value="REC_OmpR"/>
    <property type="match status" value="1"/>
</dbReference>
<accession>A0A089L8D5</accession>
<protein>
    <recommendedName>
        <fullName evidence="11">Heme response regulator HssR</fullName>
    </recommendedName>
</protein>
<dbReference type="PANTHER" id="PTHR48111:SF49">
    <property type="entry name" value="HEME RESPONSE REGULATOR HSSR"/>
    <property type="match status" value="1"/>
</dbReference>
<dbReference type="AlphaFoldDB" id="A0A089L8D5"/>
<feature type="domain" description="Response regulatory" evidence="14">
    <location>
        <begin position="3"/>
        <end position="117"/>
    </location>
</feature>
<keyword evidence="5" id="KW-0805">Transcription regulation</keyword>
<gene>
    <name evidence="16" type="ORF">PBOR_09060</name>
</gene>
<dbReference type="CDD" id="cd00383">
    <property type="entry name" value="trans_reg_C"/>
    <property type="match status" value="1"/>
</dbReference>
<dbReference type="OrthoDB" id="9790442at2"/>
<dbReference type="InterPro" id="IPR011006">
    <property type="entry name" value="CheY-like_superfamily"/>
</dbReference>
<dbReference type="InterPro" id="IPR001789">
    <property type="entry name" value="Sig_transdc_resp-reg_receiver"/>
</dbReference>
<feature type="DNA-binding region" description="OmpR/PhoB-type" evidence="13">
    <location>
        <begin position="125"/>
        <end position="222"/>
    </location>
</feature>
<evidence type="ECO:0000313" key="16">
    <source>
        <dbReference type="EMBL" id="AIQ57062.1"/>
    </source>
</evidence>
<feature type="domain" description="OmpR/PhoB-type" evidence="15">
    <location>
        <begin position="125"/>
        <end position="222"/>
    </location>
</feature>
<keyword evidence="8" id="KW-0010">Activator</keyword>
<comment type="function">
    <text evidence="10">Member of the two-component regulatory system HssS/HssR involved in intracellular heme homeostasis and tempering of staphylococcal virulence. Phosphorylated HssR binds to a direct repeat sequence within hrtAB promoter and activates the expression of hrtAB, an efflux pump, in response to extracellular heme, hemin, hemoglobin or blood.</text>
</comment>
<keyword evidence="6" id="KW-0843">Virulence</keyword>
<dbReference type="Proteomes" id="UP000029518">
    <property type="component" value="Chromosome"/>
</dbReference>
<keyword evidence="4" id="KW-0902">Two-component regulatory system</keyword>
<evidence type="ECO:0000256" key="8">
    <source>
        <dbReference type="ARBA" id="ARBA00023159"/>
    </source>
</evidence>
<keyword evidence="7 13" id="KW-0238">DNA-binding</keyword>
<dbReference type="KEGG" id="pbd:PBOR_09060"/>
<keyword evidence="3 12" id="KW-0597">Phosphoprotein</keyword>
<feature type="modified residue" description="4-aspartylphosphate" evidence="12">
    <location>
        <position position="52"/>
    </location>
</feature>
<dbReference type="InterPro" id="IPR036388">
    <property type="entry name" value="WH-like_DNA-bd_sf"/>
</dbReference>
<evidence type="ECO:0000256" key="9">
    <source>
        <dbReference type="ARBA" id="ARBA00023163"/>
    </source>
</evidence>
<keyword evidence="2" id="KW-0963">Cytoplasm</keyword>
<comment type="subcellular location">
    <subcellularLocation>
        <location evidence="1">Cytoplasm</location>
    </subcellularLocation>
</comment>
<dbReference type="FunFam" id="3.40.50.2300:FF:000001">
    <property type="entry name" value="DNA-binding response regulator PhoB"/>
    <property type="match status" value="1"/>
</dbReference>
<dbReference type="GO" id="GO:0006355">
    <property type="term" value="P:regulation of DNA-templated transcription"/>
    <property type="evidence" value="ECO:0007669"/>
    <property type="project" value="InterPro"/>
</dbReference>
<organism evidence="16 17">
    <name type="scientific">Paenibacillus borealis</name>
    <dbReference type="NCBI Taxonomy" id="160799"/>
    <lineage>
        <taxon>Bacteria</taxon>
        <taxon>Bacillati</taxon>
        <taxon>Bacillota</taxon>
        <taxon>Bacilli</taxon>
        <taxon>Bacillales</taxon>
        <taxon>Paenibacillaceae</taxon>
        <taxon>Paenibacillus</taxon>
    </lineage>
</organism>
<evidence type="ECO:0000256" key="3">
    <source>
        <dbReference type="ARBA" id="ARBA00022553"/>
    </source>
</evidence>
<evidence type="ECO:0000256" key="2">
    <source>
        <dbReference type="ARBA" id="ARBA00022490"/>
    </source>
</evidence>
<reference evidence="16" key="1">
    <citation type="submission" date="2014-08" db="EMBL/GenBank/DDBJ databases">
        <title>Comparative genomics of the Paenibacillus odorifer group.</title>
        <authorList>
            <person name="den Bakker H.C."/>
            <person name="Tsai Y.-C.Y.-C."/>
            <person name="Martin N."/>
            <person name="Korlach J."/>
            <person name="Wiedmann M."/>
        </authorList>
    </citation>
    <scope>NUCLEOTIDE SEQUENCE [LARGE SCALE GENOMIC DNA]</scope>
    <source>
        <strain evidence="16">DSM 13188</strain>
    </source>
</reference>